<evidence type="ECO:0000256" key="8">
    <source>
        <dbReference type="ARBA" id="ARBA00037071"/>
    </source>
</evidence>
<dbReference type="HOGENOM" id="CLU_098197_2_1_6"/>
<organism evidence="12 13">
    <name type="scientific">Thiocystis violascens (strain ATCC 17096 / DSM 198 / 6111)</name>
    <name type="common">Chromatium violascens</name>
    <dbReference type="NCBI Taxonomy" id="765911"/>
    <lineage>
        <taxon>Bacteria</taxon>
        <taxon>Pseudomonadati</taxon>
        <taxon>Pseudomonadota</taxon>
        <taxon>Gammaproteobacteria</taxon>
        <taxon>Chromatiales</taxon>
        <taxon>Chromatiaceae</taxon>
        <taxon>Thiocystis</taxon>
    </lineage>
</organism>
<dbReference type="InterPro" id="IPR046357">
    <property type="entry name" value="PPIase_dom_sf"/>
</dbReference>
<sequence length="142" mass="15367">MSDAKLGDTVRIHYTGTLDDGTRFDSTVSHEPMEFTLGEGNVIPGFESAVLGMSVGESKTVTIAYDHAYGPYRAEMTQEVPRTAIPDDIELHEGLILSAESPDGIPISFVVKSFDSELVTIDGNHPLAGRDLTFALELLAIR</sequence>
<comment type="function">
    <text evidence="8">Also involved in hydrogenase metallocenter assembly, probably by participating in the nickel insertion step. This function in hydrogenase biosynthesis requires chaperone activity and the presence of the metal-binding domain, but not PPIase activity.</text>
</comment>
<proteinExistence type="inferred from homology"/>
<dbReference type="KEGG" id="tvi:Thivi_1922"/>
<comment type="subcellular location">
    <subcellularLocation>
        <location evidence="2">Cytoplasm</location>
    </subcellularLocation>
</comment>
<dbReference type="OrthoDB" id="9808891at2"/>
<protein>
    <recommendedName>
        <fullName evidence="10">Peptidyl-prolyl cis-trans isomerase</fullName>
        <ecNumber evidence="10">5.2.1.8</ecNumber>
    </recommendedName>
</protein>
<keyword evidence="4" id="KW-0963">Cytoplasm</keyword>
<evidence type="ECO:0000256" key="9">
    <source>
        <dbReference type="PROSITE-ProRule" id="PRU00277"/>
    </source>
</evidence>
<dbReference type="eggNOG" id="COG1047">
    <property type="taxonomic scope" value="Bacteria"/>
</dbReference>
<keyword evidence="13" id="KW-1185">Reference proteome</keyword>
<evidence type="ECO:0000256" key="6">
    <source>
        <dbReference type="ARBA" id="ARBA00023186"/>
    </source>
</evidence>
<dbReference type="Proteomes" id="UP000006062">
    <property type="component" value="Chromosome"/>
</dbReference>
<dbReference type="InterPro" id="IPR001179">
    <property type="entry name" value="PPIase_FKBP_dom"/>
</dbReference>
<dbReference type="PANTHER" id="PTHR47861:SF3">
    <property type="entry name" value="FKBP-TYPE PEPTIDYL-PROLYL CIS-TRANS ISOMERASE SLYD"/>
    <property type="match status" value="1"/>
</dbReference>
<dbReference type="STRING" id="765911.Thivi_1922"/>
<dbReference type="GO" id="GO:0005737">
    <property type="term" value="C:cytoplasm"/>
    <property type="evidence" value="ECO:0007669"/>
    <property type="project" value="UniProtKB-SubCell"/>
</dbReference>
<feature type="domain" description="PPIase FKBP-type" evidence="11">
    <location>
        <begin position="7"/>
        <end position="91"/>
    </location>
</feature>
<dbReference type="EC" id="5.2.1.8" evidence="10"/>
<keyword evidence="6" id="KW-0143">Chaperone</keyword>
<dbReference type="AlphaFoldDB" id="I3YA64"/>
<evidence type="ECO:0000313" key="12">
    <source>
        <dbReference type="EMBL" id="AFL73882.1"/>
    </source>
</evidence>
<evidence type="ECO:0000313" key="13">
    <source>
        <dbReference type="Proteomes" id="UP000006062"/>
    </source>
</evidence>
<dbReference type="Pfam" id="PF00254">
    <property type="entry name" value="FKBP_C"/>
    <property type="match status" value="1"/>
</dbReference>
<evidence type="ECO:0000256" key="3">
    <source>
        <dbReference type="ARBA" id="ARBA00006577"/>
    </source>
</evidence>
<dbReference type="RefSeq" id="WP_014778339.1">
    <property type="nucleotide sequence ID" value="NC_018012.1"/>
</dbReference>
<comment type="similarity">
    <text evidence="3 10">Belongs to the FKBP-type PPIase family.</text>
</comment>
<dbReference type="Gene3D" id="3.10.50.40">
    <property type="match status" value="1"/>
</dbReference>
<evidence type="ECO:0000256" key="5">
    <source>
        <dbReference type="ARBA" id="ARBA00023110"/>
    </source>
</evidence>
<evidence type="ECO:0000256" key="2">
    <source>
        <dbReference type="ARBA" id="ARBA00004496"/>
    </source>
</evidence>
<dbReference type="GO" id="GO:0003755">
    <property type="term" value="F:peptidyl-prolyl cis-trans isomerase activity"/>
    <property type="evidence" value="ECO:0007669"/>
    <property type="project" value="UniProtKB-UniRule"/>
</dbReference>
<accession>I3YA64</accession>
<evidence type="ECO:0000256" key="10">
    <source>
        <dbReference type="RuleBase" id="RU003915"/>
    </source>
</evidence>
<keyword evidence="5 9" id="KW-0697">Rotamase</keyword>
<comment type="catalytic activity">
    <reaction evidence="1 9 10">
        <text>[protein]-peptidylproline (omega=180) = [protein]-peptidylproline (omega=0)</text>
        <dbReference type="Rhea" id="RHEA:16237"/>
        <dbReference type="Rhea" id="RHEA-COMP:10747"/>
        <dbReference type="Rhea" id="RHEA-COMP:10748"/>
        <dbReference type="ChEBI" id="CHEBI:83833"/>
        <dbReference type="ChEBI" id="CHEBI:83834"/>
        <dbReference type="EC" id="5.2.1.8"/>
    </reaction>
</comment>
<dbReference type="PANTHER" id="PTHR47861">
    <property type="entry name" value="FKBP-TYPE PEPTIDYL-PROLYL CIS-TRANS ISOMERASE SLYD"/>
    <property type="match status" value="1"/>
</dbReference>
<name>I3YA64_THIV6</name>
<evidence type="ECO:0000259" key="11">
    <source>
        <dbReference type="PROSITE" id="PS50059"/>
    </source>
</evidence>
<dbReference type="EMBL" id="CP003154">
    <property type="protein sequence ID" value="AFL73882.1"/>
    <property type="molecule type" value="Genomic_DNA"/>
</dbReference>
<dbReference type="SUPFAM" id="SSF54534">
    <property type="entry name" value="FKBP-like"/>
    <property type="match status" value="1"/>
</dbReference>
<reference evidence="12 13" key="1">
    <citation type="submission" date="2012-06" db="EMBL/GenBank/DDBJ databases">
        <title>Complete sequence of Thiocystis violascens DSM 198.</title>
        <authorList>
            <consortium name="US DOE Joint Genome Institute"/>
            <person name="Lucas S."/>
            <person name="Han J."/>
            <person name="Lapidus A."/>
            <person name="Cheng J.-F."/>
            <person name="Goodwin L."/>
            <person name="Pitluck S."/>
            <person name="Peters L."/>
            <person name="Ovchinnikova G."/>
            <person name="Teshima H."/>
            <person name="Detter J.C."/>
            <person name="Han C."/>
            <person name="Tapia R."/>
            <person name="Land M."/>
            <person name="Hauser L."/>
            <person name="Kyrpides N."/>
            <person name="Ivanova N."/>
            <person name="Pagani I."/>
            <person name="Vogl K."/>
            <person name="Liu Z."/>
            <person name="Frigaard N.-U."/>
            <person name="Bryant D."/>
            <person name="Woyke T."/>
        </authorList>
    </citation>
    <scope>NUCLEOTIDE SEQUENCE [LARGE SCALE GENOMIC DNA]</scope>
    <source>
        <strain evidence="13">ATCC 17096 / DSM 198 / 6111</strain>
    </source>
</reference>
<keyword evidence="7 9" id="KW-0413">Isomerase</keyword>
<dbReference type="GO" id="GO:0042026">
    <property type="term" value="P:protein refolding"/>
    <property type="evidence" value="ECO:0007669"/>
    <property type="project" value="UniProtKB-ARBA"/>
</dbReference>
<gene>
    <name evidence="12" type="ordered locus">Thivi_1922</name>
</gene>
<evidence type="ECO:0000256" key="1">
    <source>
        <dbReference type="ARBA" id="ARBA00000971"/>
    </source>
</evidence>
<evidence type="ECO:0000256" key="7">
    <source>
        <dbReference type="ARBA" id="ARBA00023235"/>
    </source>
</evidence>
<dbReference type="PROSITE" id="PS50059">
    <property type="entry name" value="FKBP_PPIASE"/>
    <property type="match status" value="1"/>
</dbReference>
<evidence type="ECO:0000256" key="4">
    <source>
        <dbReference type="ARBA" id="ARBA00022490"/>
    </source>
</evidence>